<keyword evidence="3 6" id="KW-0812">Transmembrane</keyword>
<sequence>MLTNYLKTAFRNLARHRFYAAINILGLAFGLAACWLIVLYAADELSFDRYHRHADRIYRVVQHARWNNNDLHEAPTSAPFAPAMKAEFPEIQEAVRIVAEGDGIITYNDKKVHKKDIFFADPNVFNVFTWPFLYGDPATALASPNAIVLTETLARQLFGDPQKALDQTIFFSNNFPNKVTGVLQDIPPHSHLRFSALRSLPANYTGDWQQFGLYTYLLLKPGIRQADLEKKLPSFADKTIKKIMRIDDYKIELQPLTSIHLHSDLAFEISANGSISRIYMFIAIAALILMIAVINYMNLSTARASTRIREVGVRKAIGSGKRELTLLFITEALLITFVAAMAAILIVQLALPYFNYITGKELSMGRFGIAPTLLLIAAFAVLTGVVSGAYPALFLSRFSTIPALKGQMGGLSSNILLRKSLVVFQFVVTVVMIAGSIIIYQQLQYAMHKDLGFNKEQVLTFHIHDQEVRKQVSALKSRLLQHPAVEAVAVAGNPIGNNDIGGMGFRFETADGSFTTGSTIAQELLVDADYIPALQITMLQGRNFSTQADRYSAAIINETMMKKVGLKDAVGKRIQFRIGDTKETGERTIVGVIRDFHTYSIQHKVEPMVMMMPPVASMEDNLYLRLAKGRTAEGLAFVNKVYAQFDKANPAEFHFLDQNFARQYAMEEKQGKLALTFTVLAVLIACLGLLGLAIFTSEQRKKEIGVRKVLGAGVSDIAAMLSAEFLKLVMIAAVVALPVAWLVMDRWLQGFAYRVNIQWWVLALAGVAAAVIALVTVITQAVKAALANPVNSLRAE</sequence>
<dbReference type="Proteomes" id="UP000321436">
    <property type="component" value="Unassembled WGS sequence"/>
</dbReference>
<comment type="caution">
    <text evidence="9">The sequence shown here is derived from an EMBL/GenBank/DDBJ whole genome shotgun (WGS) entry which is preliminary data.</text>
</comment>
<feature type="transmembrane region" description="Helical" evidence="6">
    <location>
        <begin position="369"/>
        <end position="395"/>
    </location>
</feature>
<dbReference type="RefSeq" id="WP_146865738.1">
    <property type="nucleotide sequence ID" value="NZ_BKAU01000005.1"/>
</dbReference>
<keyword evidence="2" id="KW-1003">Cell membrane</keyword>
<evidence type="ECO:0000256" key="4">
    <source>
        <dbReference type="ARBA" id="ARBA00022989"/>
    </source>
</evidence>
<evidence type="ECO:0000256" key="2">
    <source>
        <dbReference type="ARBA" id="ARBA00022475"/>
    </source>
</evidence>
<evidence type="ECO:0000259" key="7">
    <source>
        <dbReference type="Pfam" id="PF02687"/>
    </source>
</evidence>
<evidence type="ECO:0000259" key="8">
    <source>
        <dbReference type="Pfam" id="PF12704"/>
    </source>
</evidence>
<dbReference type="InterPro" id="IPR003838">
    <property type="entry name" value="ABC3_permease_C"/>
</dbReference>
<feature type="transmembrane region" description="Helical" evidence="6">
    <location>
        <begin position="20"/>
        <end position="42"/>
    </location>
</feature>
<evidence type="ECO:0000256" key="3">
    <source>
        <dbReference type="ARBA" id="ARBA00022692"/>
    </source>
</evidence>
<keyword evidence="4 6" id="KW-1133">Transmembrane helix</keyword>
<gene>
    <name evidence="9" type="ORF">CCY01nite_40620</name>
</gene>
<protein>
    <submittedName>
        <fullName evidence="9">ABC transporter permease</fullName>
    </submittedName>
</protein>
<dbReference type="AlphaFoldDB" id="A0A512RQ34"/>
<dbReference type="GO" id="GO:0022857">
    <property type="term" value="F:transmembrane transporter activity"/>
    <property type="evidence" value="ECO:0007669"/>
    <property type="project" value="TreeGrafter"/>
</dbReference>
<keyword evidence="5 6" id="KW-0472">Membrane</keyword>
<name>A0A512RQ34_9BACT</name>
<feature type="domain" description="ABC3 transporter permease C-terminal" evidence="7">
    <location>
        <begin position="676"/>
        <end position="785"/>
    </location>
</feature>
<feature type="domain" description="ABC3 transporter permease C-terminal" evidence="7">
    <location>
        <begin position="283"/>
        <end position="398"/>
    </location>
</feature>
<dbReference type="Pfam" id="PF02687">
    <property type="entry name" value="FtsX"/>
    <property type="match status" value="2"/>
</dbReference>
<dbReference type="OrthoDB" id="5933722at2"/>
<feature type="transmembrane region" description="Helical" evidence="6">
    <location>
        <begin position="757"/>
        <end position="778"/>
    </location>
</feature>
<feature type="domain" description="MacB-like periplasmic core" evidence="8">
    <location>
        <begin position="21"/>
        <end position="232"/>
    </location>
</feature>
<feature type="transmembrane region" description="Helical" evidence="6">
    <location>
        <begin position="416"/>
        <end position="440"/>
    </location>
</feature>
<dbReference type="GO" id="GO:0005886">
    <property type="term" value="C:plasma membrane"/>
    <property type="evidence" value="ECO:0007669"/>
    <property type="project" value="UniProtKB-SubCell"/>
</dbReference>
<feature type="transmembrane region" description="Helical" evidence="6">
    <location>
        <begin position="717"/>
        <end position="737"/>
    </location>
</feature>
<accession>A0A512RQ34</accession>
<feature type="transmembrane region" description="Helical" evidence="6">
    <location>
        <begin position="673"/>
        <end position="696"/>
    </location>
</feature>
<feature type="domain" description="MacB-like periplasmic core" evidence="8">
    <location>
        <begin position="478"/>
        <end position="633"/>
    </location>
</feature>
<comment type="subcellular location">
    <subcellularLocation>
        <location evidence="1">Cell membrane</location>
        <topology evidence="1">Multi-pass membrane protein</topology>
    </subcellularLocation>
</comment>
<dbReference type="PANTHER" id="PTHR30572">
    <property type="entry name" value="MEMBRANE COMPONENT OF TRANSPORTER-RELATED"/>
    <property type="match status" value="1"/>
</dbReference>
<dbReference type="EMBL" id="BKAU01000005">
    <property type="protein sequence ID" value="GEP97802.1"/>
    <property type="molecule type" value="Genomic_DNA"/>
</dbReference>
<evidence type="ECO:0000256" key="1">
    <source>
        <dbReference type="ARBA" id="ARBA00004651"/>
    </source>
</evidence>
<dbReference type="InterPro" id="IPR050250">
    <property type="entry name" value="Macrolide_Exporter_MacB"/>
</dbReference>
<dbReference type="PANTHER" id="PTHR30572:SF18">
    <property type="entry name" value="ABC-TYPE MACROLIDE FAMILY EXPORT SYSTEM PERMEASE COMPONENT 2"/>
    <property type="match status" value="1"/>
</dbReference>
<dbReference type="InterPro" id="IPR025857">
    <property type="entry name" value="MacB_PCD"/>
</dbReference>
<evidence type="ECO:0000256" key="6">
    <source>
        <dbReference type="SAM" id="Phobius"/>
    </source>
</evidence>
<dbReference type="PROSITE" id="PS51257">
    <property type="entry name" value="PROKAR_LIPOPROTEIN"/>
    <property type="match status" value="1"/>
</dbReference>
<dbReference type="Pfam" id="PF12704">
    <property type="entry name" value="MacB_PCD"/>
    <property type="match status" value="2"/>
</dbReference>
<feature type="transmembrane region" description="Helical" evidence="6">
    <location>
        <begin position="278"/>
        <end position="299"/>
    </location>
</feature>
<organism evidence="9 10">
    <name type="scientific">Chitinophaga cymbidii</name>
    <dbReference type="NCBI Taxonomy" id="1096750"/>
    <lineage>
        <taxon>Bacteria</taxon>
        <taxon>Pseudomonadati</taxon>
        <taxon>Bacteroidota</taxon>
        <taxon>Chitinophagia</taxon>
        <taxon>Chitinophagales</taxon>
        <taxon>Chitinophagaceae</taxon>
        <taxon>Chitinophaga</taxon>
    </lineage>
</organism>
<evidence type="ECO:0000313" key="9">
    <source>
        <dbReference type="EMBL" id="GEP97802.1"/>
    </source>
</evidence>
<feature type="transmembrane region" description="Helical" evidence="6">
    <location>
        <begin position="324"/>
        <end position="349"/>
    </location>
</feature>
<evidence type="ECO:0000256" key="5">
    <source>
        <dbReference type="ARBA" id="ARBA00023136"/>
    </source>
</evidence>
<evidence type="ECO:0000313" key="10">
    <source>
        <dbReference type="Proteomes" id="UP000321436"/>
    </source>
</evidence>
<proteinExistence type="predicted"/>
<reference evidence="9 10" key="1">
    <citation type="submission" date="2019-07" db="EMBL/GenBank/DDBJ databases">
        <title>Whole genome shotgun sequence of Chitinophaga cymbidii NBRC 109752.</title>
        <authorList>
            <person name="Hosoyama A."/>
            <person name="Uohara A."/>
            <person name="Ohji S."/>
            <person name="Ichikawa N."/>
        </authorList>
    </citation>
    <scope>NUCLEOTIDE SEQUENCE [LARGE SCALE GENOMIC DNA]</scope>
    <source>
        <strain evidence="9 10">NBRC 109752</strain>
    </source>
</reference>
<keyword evidence="10" id="KW-1185">Reference proteome</keyword>